<dbReference type="Proteomes" id="UP000290283">
    <property type="component" value="Unassembled WGS sequence"/>
</dbReference>
<keyword evidence="2" id="KW-1185">Reference proteome</keyword>
<sequence>MCCNFTKLKETENGLLLYMPNCKNYQLSFNNLHFCLTAVELQTFKEYLQKVDISYWEKEYEHSIYSKKIPIPTLQKNFMILINRFELFELQSLMDFNKKKNGFIDYKDFEGDFNLN</sequence>
<organism evidence="1 2">
    <name type="scientific">Flavobacterium amnicola</name>
    <dbReference type="NCBI Taxonomy" id="2506422"/>
    <lineage>
        <taxon>Bacteria</taxon>
        <taxon>Pseudomonadati</taxon>
        <taxon>Bacteroidota</taxon>
        <taxon>Flavobacteriia</taxon>
        <taxon>Flavobacteriales</taxon>
        <taxon>Flavobacteriaceae</taxon>
        <taxon>Flavobacterium</taxon>
    </lineage>
</organism>
<gene>
    <name evidence="1" type="ORF">EQG63_08465</name>
</gene>
<accession>A0A4Q1K1A2</accession>
<dbReference type="AlphaFoldDB" id="A0A4Q1K1A2"/>
<protein>
    <submittedName>
        <fullName evidence="1">Uncharacterized protein</fullName>
    </submittedName>
</protein>
<dbReference type="RefSeq" id="WP_129435942.1">
    <property type="nucleotide sequence ID" value="NZ_SBKO01000003.1"/>
</dbReference>
<proteinExistence type="predicted"/>
<dbReference type="OrthoDB" id="1145224at2"/>
<evidence type="ECO:0000313" key="1">
    <source>
        <dbReference type="EMBL" id="RXR18293.1"/>
    </source>
</evidence>
<reference evidence="2" key="1">
    <citation type="submission" date="2019-01" db="EMBL/GenBank/DDBJ databases">
        <title>Cytophagaceae bacterium strain CAR-16.</title>
        <authorList>
            <person name="Chen W.-M."/>
        </authorList>
    </citation>
    <scope>NUCLEOTIDE SEQUENCE [LARGE SCALE GENOMIC DNA]</scope>
    <source>
        <strain evidence="2">LLJ-11</strain>
    </source>
</reference>
<evidence type="ECO:0000313" key="2">
    <source>
        <dbReference type="Proteomes" id="UP000290283"/>
    </source>
</evidence>
<name>A0A4Q1K1A2_9FLAO</name>
<dbReference type="Pfam" id="PF20391">
    <property type="entry name" value="DUF6686"/>
    <property type="match status" value="1"/>
</dbReference>
<comment type="caution">
    <text evidence="1">The sequence shown here is derived from an EMBL/GenBank/DDBJ whole genome shotgun (WGS) entry which is preliminary data.</text>
</comment>
<dbReference type="InterPro" id="IPR046508">
    <property type="entry name" value="DUF6686"/>
</dbReference>
<dbReference type="EMBL" id="SBKO01000003">
    <property type="protein sequence ID" value="RXR18293.1"/>
    <property type="molecule type" value="Genomic_DNA"/>
</dbReference>